<feature type="transmembrane region" description="Helical" evidence="2">
    <location>
        <begin position="323"/>
        <end position="342"/>
    </location>
</feature>
<sequence>MQDPHEADSIFLQLREVRPDFVAARMMPRDALTRHEARTVARGPRPSRRPWWWAVTLVATTTALVATGSASTPVSALSTHTFTLADGTAQLAGVSSDMVPISVQDDPVLSPTNVVHVYPQSPVPADDSSPTRTTVVLRPRATAPVFQPGDPTPTVSIVLAAIFIVPCIAWLALCIQRWRQYRTRLYALLVAVWTCYTLDQICLLLYASLYMQCPRPFMWITPLTTSKCIAPAFLSALIILQNMAAAMFVVATISRFQDAFALLSTRNLKISRGLMVLVAVVAVARFITSILWEIASDTPKSPVSPAVYKAFLHIDLVMHPLTFTVYGICDLTALVLGLNFVMRIQRDLAKHLSASFAAFSRASRQAELKHSRRMVMYICASLTVLLLFVLVQTLINTTQMFGDLPLLFTNSLDTSLLKVYSSCTMLAIDGMKKVLSARQKLLEFGPSTMSNPGNTGGTGGGNGVVSLAEWPASPTSADVPLTPIIKPLNPSSSGKAGGMRPTVVPAQSRSFDDSESDRVHMYHAVTASPTDAHSAGPQPSVLSVVVNGESHVKK</sequence>
<accession>A0A0L0S5M8</accession>
<keyword evidence="2" id="KW-0472">Membrane</keyword>
<evidence type="ECO:0000256" key="2">
    <source>
        <dbReference type="SAM" id="Phobius"/>
    </source>
</evidence>
<keyword evidence="4" id="KW-1185">Reference proteome</keyword>
<name>A0A0L0S5M8_ALLM3</name>
<reference evidence="4" key="2">
    <citation type="submission" date="2009-11" db="EMBL/GenBank/DDBJ databases">
        <title>The Genome Sequence of Allomyces macrogynus strain ATCC 38327.</title>
        <authorList>
            <consortium name="The Broad Institute Genome Sequencing Platform"/>
            <person name="Russ C."/>
            <person name="Cuomo C."/>
            <person name="Shea T."/>
            <person name="Young S.K."/>
            <person name="Zeng Q."/>
            <person name="Koehrsen M."/>
            <person name="Haas B."/>
            <person name="Borodovsky M."/>
            <person name="Guigo R."/>
            <person name="Alvarado L."/>
            <person name="Berlin A."/>
            <person name="Borenstein D."/>
            <person name="Chen Z."/>
            <person name="Engels R."/>
            <person name="Freedman E."/>
            <person name="Gellesch M."/>
            <person name="Goldberg J."/>
            <person name="Griggs A."/>
            <person name="Gujja S."/>
            <person name="Heiman D."/>
            <person name="Hepburn T."/>
            <person name="Howarth C."/>
            <person name="Jen D."/>
            <person name="Larson L."/>
            <person name="Lewis B."/>
            <person name="Mehta T."/>
            <person name="Park D."/>
            <person name="Pearson M."/>
            <person name="Roberts A."/>
            <person name="Saif S."/>
            <person name="Shenoy N."/>
            <person name="Sisk P."/>
            <person name="Stolte C."/>
            <person name="Sykes S."/>
            <person name="Walk T."/>
            <person name="White J."/>
            <person name="Yandava C."/>
            <person name="Burger G."/>
            <person name="Gray M.W."/>
            <person name="Holland P.W.H."/>
            <person name="King N."/>
            <person name="Lang F.B.F."/>
            <person name="Roger A.J."/>
            <person name="Ruiz-Trillo I."/>
            <person name="Lander E."/>
            <person name="Nusbaum C."/>
        </authorList>
    </citation>
    <scope>NUCLEOTIDE SEQUENCE [LARGE SCALE GENOMIC DNA]</scope>
    <source>
        <strain evidence="4">ATCC 38327</strain>
    </source>
</reference>
<feature type="transmembrane region" description="Helical" evidence="2">
    <location>
        <begin position="274"/>
        <end position="295"/>
    </location>
</feature>
<dbReference type="Proteomes" id="UP000054350">
    <property type="component" value="Unassembled WGS sequence"/>
</dbReference>
<evidence type="ECO:0000313" key="4">
    <source>
        <dbReference type="Proteomes" id="UP000054350"/>
    </source>
</evidence>
<feature type="transmembrane region" description="Helical" evidence="2">
    <location>
        <begin position="51"/>
        <end position="70"/>
    </location>
</feature>
<feature type="compositionally biased region" description="Basic and acidic residues" evidence="1">
    <location>
        <begin position="510"/>
        <end position="520"/>
    </location>
</feature>
<keyword evidence="2" id="KW-1133">Transmembrane helix</keyword>
<dbReference type="OrthoDB" id="5579514at2759"/>
<evidence type="ECO:0000313" key="3">
    <source>
        <dbReference type="EMBL" id="KNE57721.1"/>
    </source>
</evidence>
<evidence type="ECO:0000256" key="1">
    <source>
        <dbReference type="SAM" id="MobiDB-lite"/>
    </source>
</evidence>
<proteinExistence type="predicted"/>
<dbReference type="EMBL" id="GG745332">
    <property type="protein sequence ID" value="KNE57721.1"/>
    <property type="molecule type" value="Genomic_DNA"/>
</dbReference>
<feature type="transmembrane region" description="Helical" evidence="2">
    <location>
        <begin position="374"/>
        <end position="395"/>
    </location>
</feature>
<keyword evidence="2" id="KW-0812">Transmembrane</keyword>
<feature type="transmembrane region" description="Helical" evidence="2">
    <location>
        <begin position="185"/>
        <end position="209"/>
    </location>
</feature>
<organism evidence="3 4">
    <name type="scientific">Allomyces macrogynus (strain ATCC 38327)</name>
    <name type="common">Allomyces javanicus var. macrogynus</name>
    <dbReference type="NCBI Taxonomy" id="578462"/>
    <lineage>
        <taxon>Eukaryota</taxon>
        <taxon>Fungi</taxon>
        <taxon>Fungi incertae sedis</taxon>
        <taxon>Blastocladiomycota</taxon>
        <taxon>Blastocladiomycetes</taxon>
        <taxon>Blastocladiales</taxon>
        <taxon>Blastocladiaceae</taxon>
        <taxon>Allomyces</taxon>
    </lineage>
</organism>
<dbReference type="AlphaFoldDB" id="A0A0L0S5M8"/>
<feature type="transmembrane region" description="Helical" evidence="2">
    <location>
        <begin position="154"/>
        <end position="173"/>
    </location>
</feature>
<gene>
    <name evidence="3" type="ORF">AMAG_04580</name>
</gene>
<feature type="transmembrane region" description="Helical" evidence="2">
    <location>
        <begin position="229"/>
        <end position="253"/>
    </location>
</feature>
<protein>
    <submittedName>
        <fullName evidence="3">Uncharacterized protein</fullName>
    </submittedName>
</protein>
<feature type="region of interest" description="Disordered" evidence="1">
    <location>
        <begin position="489"/>
        <end position="554"/>
    </location>
</feature>
<dbReference type="VEuPathDB" id="FungiDB:AMAG_04580"/>
<reference evidence="3 4" key="1">
    <citation type="submission" date="2009-11" db="EMBL/GenBank/DDBJ databases">
        <title>Annotation of Allomyces macrogynus ATCC 38327.</title>
        <authorList>
            <consortium name="The Broad Institute Genome Sequencing Platform"/>
            <person name="Russ C."/>
            <person name="Cuomo C."/>
            <person name="Burger G."/>
            <person name="Gray M.W."/>
            <person name="Holland P.W.H."/>
            <person name="King N."/>
            <person name="Lang F.B.F."/>
            <person name="Roger A.J."/>
            <person name="Ruiz-Trillo I."/>
            <person name="Young S.K."/>
            <person name="Zeng Q."/>
            <person name="Gargeya S."/>
            <person name="Fitzgerald M."/>
            <person name="Haas B."/>
            <person name="Abouelleil A."/>
            <person name="Alvarado L."/>
            <person name="Arachchi H.M."/>
            <person name="Berlin A."/>
            <person name="Chapman S.B."/>
            <person name="Gearin G."/>
            <person name="Goldberg J."/>
            <person name="Griggs A."/>
            <person name="Gujja S."/>
            <person name="Hansen M."/>
            <person name="Heiman D."/>
            <person name="Howarth C."/>
            <person name="Larimer J."/>
            <person name="Lui A."/>
            <person name="MacDonald P.J.P."/>
            <person name="McCowen C."/>
            <person name="Montmayeur A."/>
            <person name="Murphy C."/>
            <person name="Neiman D."/>
            <person name="Pearson M."/>
            <person name="Priest M."/>
            <person name="Roberts A."/>
            <person name="Saif S."/>
            <person name="Shea T."/>
            <person name="Sisk P."/>
            <person name="Stolte C."/>
            <person name="Sykes S."/>
            <person name="Wortman J."/>
            <person name="Nusbaum C."/>
            <person name="Birren B."/>
        </authorList>
    </citation>
    <scope>NUCLEOTIDE SEQUENCE [LARGE SCALE GENOMIC DNA]</scope>
    <source>
        <strain evidence="3 4">ATCC 38327</strain>
    </source>
</reference>